<protein>
    <submittedName>
        <fullName evidence="5">Peptidylprolyl isomerase</fullName>
    </submittedName>
</protein>
<evidence type="ECO:0000256" key="3">
    <source>
        <dbReference type="SAM" id="SignalP"/>
    </source>
</evidence>
<dbReference type="PROSITE" id="PS50198">
    <property type="entry name" value="PPIC_PPIASE_2"/>
    <property type="match status" value="1"/>
</dbReference>
<feature type="domain" description="PpiC" evidence="4">
    <location>
        <begin position="200"/>
        <end position="317"/>
    </location>
</feature>
<keyword evidence="1 5" id="KW-0413">Isomerase</keyword>
<comment type="caution">
    <text evidence="5">The sequence shown here is derived from an EMBL/GenBank/DDBJ whole genome shotgun (WGS) entry which is preliminary data.</text>
</comment>
<dbReference type="Pfam" id="PF00639">
    <property type="entry name" value="Rotamase"/>
    <property type="match status" value="1"/>
</dbReference>
<evidence type="ECO:0000313" key="5">
    <source>
        <dbReference type="EMBL" id="MBC5730241.1"/>
    </source>
</evidence>
<dbReference type="GO" id="GO:0016853">
    <property type="term" value="F:isomerase activity"/>
    <property type="evidence" value="ECO:0007669"/>
    <property type="project" value="UniProtKB-KW"/>
</dbReference>
<feature type="compositionally biased region" description="Low complexity" evidence="2">
    <location>
        <begin position="380"/>
        <end position="410"/>
    </location>
</feature>
<keyword evidence="6" id="KW-1185">Reference proteome</keyword>
<organism evidence="5 6">
    <name type="scientific">Pseudoflavonifractor hominis</name>
    <dbReference type="NCBI Taxonomy" id="2763059"/>
    <lineage>
        <taxon>Bacteria</taxon>
        <taxon>Bacillati</taxon>
        <taxon>Bacillota</taxon>
        <taxon>Clostridia</taxon>
        <taxon>Eubacteriales</taxon>
        <taxon>Oscillospiraceae</taxon>
        <taxon>Pseudoflavonifractor</taxon>
    </lineage>
</organism>
<evidence type="ECO:0000256" key="1">
    <source>
        <dbReference type="PROSITE-ProRule" id="PRU00278"/>
    </source>
</evidence>
<evidence type="ECO:0000256" key="2">
    <source>
        <dbReference type="SAM" id="MobiDB-lite"/>
    </source>
</evidence>
<keyword evidence="1" id="KW-0697">Rotamase</keyword>
<sequence>MDLMKRGLGVFLAGAVLTGALAGCESKPAADDVTYQLTGIARDAVLLKVDGQPVTAEEYFFQLGQDIGYMEQLGALSGEDAWEQEISDGKTLSQYVKEDALQLVKYYSVIESKAKEYGVTVTDEQKSELDTQFEQLEESLKEQGGTLQMAVDAQGISQEGFRSFMEQSSYLVQNLYEKLSEEGGPLVPTDEDMDAYLEEEGIYRVKHILLSTRHENEDGTYTAFSEAEEAQVKAEADALTAEIRAASDPQALFDEKMNARSDDGRDADGNLYSPDGYTATPGQMVQEFETAALALDVGEISDPVKSEFGYHIILRLDADTDETRASYPQYRFSQLTEEWMQDVQVELTDAYESIDPKDYYTKLTAHAQEIQAQVEVNQQATASPAPTGSAAPEPTASPAASPAPSASAQP</sequence>
<evidence type="ECO:0000313" key="6">
    <source>
        <dbReference type="Proteomes" id="UP000660021"/>
    </source>
</evidence>
<dbReference type="InterPro" id="IPR000297">
    <property type="entry name" value="PPIase_PpiC"/>
</dbReference>
<dbReference type="InterPro" id="IPR050245">
    <property type="entry name" value="PrsA_foldase"/>
</dbReference>
<dbReference type="Gene3D" id="3.10.50.40">
    <property type="match status" value="1"/>
</dbReference>
<dbReference type="SUPFAM" id="SSF54534">
    <property type="entry name" value="FKBP-like"/>
    <property type="match status" value="1"/>
</dbReference>
<dbReference type="InterPro" id="IPR046357">
    <property type="entry name" value="PPIase_dom_sf"/>
</dbReference>
<dbReference type="PROSITE" id="PS51257">
    <property type="entry name" value="PROKAR_LIPOPROTEIN"/>
    <property type="match status" value="1"/>
</dbReference>
<reference evidence="5 6" key="1">
    <citation type="submission" date="2020-08" db="EMBL/GenBank/DDBJ databases">
        <title>Genome public.</title>
        <authorList>
            <person name="Liu C."/>
            <person name="Sun Q."/>
        </authorList>
    </citation>
    <scope>NUCLEOTIDE SEQUENCE [LARGE SCALE GENOMIC DNA]</scope>
    <source>
        <strain evidence="5 6">New-38</strain>
    </source>
</reference>
<proteinExistence type="predicted"/>
<feature type="region of interest" description="Disordered" evidence="2">
    <location>
        <begin position="374"/>
        <end position="410"/>
    </location>
</feature>
<gene>
    <name evidence="5" type="ORF">H8S34_05245</name>
</gene>
<dbReference type="PANTHER" id="PTHR47245">
    <property type="entry name" value="PEPTIDYLPROLYL ISOMERASE"/>
    <property type="match status" value="1"/>
</dbReference>
<accession>A0ABR7HS50</accession>
<evidence type="ECO:0000259" key="4">
    <source>
        <dbReference type="PROSITE" id="PS50198"/>
    </source>
</evidence>
<dbReference type="RefSeq" id="WP_186963231.1">
    <property type="nucleotide sequence ID" value="NZ_JACOPR010000002.1"/>
</dbReference>
<dbReference type="InterPro" id="IPR027304">
    <property type="entry name" value="Trigger_fact/SurA_dom_sf"/>
</dbReference>
<dbReference type="EMBL" id="JACOPR010000002">
    <property type="protein sequence ID" value="MBC5730241.1"/>
    <property type="molecule type" value="Genomic_DNA"/>
</dbReference>
<keyword evidence="3" id="KW-0732">Signal</keyword>
<dbReference type="Proteomes" id="UP000660021">
    <property type="component" value="Unassembled WGS sequence"/>
</dbReference>
<dbReference type="SUPFAM" id="SSF109998">
    <property type="entry name" value="Triger factor/SurA peptide-binding domain-like"/>
    <property type="match status" value="1"/>
</dbReference>
<dbReference type="PANTHER" id="PTHR47245:SF2">
    <property type="entry name" value="PEPTIDYL-PROLYL CIS-TRANS ISOMERASE HP_0175-RELATED"/>
    <property type="match status" value="1"/>
</dbReference>
<feature type="signal peptide" evidence="3">
    <location>
        <begin position="1"/>
        <end position="22"/>
    </location>
</feature>
<feature type="chain" id="PRO_5046855257" evidence="3">
    <location>
        <begin position="23"/>
        <end position="410"/>
    </location>
</feature>
<name>A0ABR7HS50_9FIRM</name>